<dbReference type="PANTHER" id="PTHR35005:SF1">
    <property type="entry name" value="2-AMINO-5-FORMYLAMINO-6-RIBOSYLAMINOPYRIMIDIN-4(3H)-ONE 5'-MONOPHOSPHATE DEFORMYLASE"/>
    <property type="match status" value="1"/>
</dbReference>
<dbReference type="OrthoDB" id="46121at2157"/>
<dbReference type="RefSeq" id="WP_209490664.1">
    <property type="nucleotide sequence ID" value="NZ_JAGGLC010000001.1"/>
</dbReference>
<dbReference type="Proteomes" id="UP000823736">
    <property type="component" value="Unassembled WGS sequence"/>
</dbReference>
<dbReference type="InterPro" id="IPR024087">
    <property type="entry name" value="Creatininase-like_sf"/>
</dbReference>
<dbReference type="Pfam" id="PF02633">
    <property type="entry name" value="Creatininase"/>
    <property type="match status" value="1"/>
</dbReference>
<dbReference type="GO" id="GO:0046872">
    <property type="term" value="F:metal ion binding"/>
    <property type="evidence" value="ECO:0007669"/>
    <property type="project" value="UniProtKB-KW"/>
</dbReference>
<sequence>MVDTTSPVAWAAKPYPEVREIAEQDGSILVVPVGALEQHGHHLPTGTDTILVNAVATAGAERVADAGGQRAGERSADAGADDLPILTTPPLWLGHSPHHLPFGGTVSADFDTLSDVLAQIADSALGNAFDTLLFLNGHGGNRPLLAASTQRVGAEQPDTEVLGLTYFELGEYFLDDVRESELGGMAHGGELETSMMLHLHPELVDEERMQATEWETEYEQAPSDLLGSGPLNVTLDVAEWSESGAMGDVSRVDAEKGGRMFRGFVDELEALLRTVHSSG</sequence>
<evidence type="ECO:0000313" key="6">
    <source>
        <dbReference type="Proteomes" id="UP000823736"/>
    </source>
</evidence>
<proteinExistence type="predicted"/>
<keyword evidence="6" id="KW-1185">Reference proteome</keyword>
<evidence type="ECO:0000256" key="3">
    <source>
        <dbReference type="ARBA" id="ARBA00022801"/>
    </source>
</evidence>
<keyword evidence="2" id="KW-0479">Metal-binding</keyword>
<dbReference type="GO" id="GO:0047789">
    <property type="term" value="F:creatininase activity"/>
    <property type="evidence" value="ECO:0007669"/>
    <property type="project" value="UniProtKB-EC"/>
</dbReference>
<gene>
    <name evidence="5" type="ORF">J2753_000851</name>
</gene>
<reference evidence="5" key="1">
    <citation type="submission" date="2021-03" db="EMBL/GenBank/DDBJ databases">
        <title>Genomic Encyclopedia of Type Strains, Phase IV (KMG-IV): sequencing the most valuable type-strain genomes for metagenomic binning, comparative biology and taxonomic classification.</title>
        <authorList>
            <person name="Goeker M."/>
        </authorList>
    </citation>
    <scope>NUCLEOTIDE SEQUENCE</scope>
    <source>
        <strain evidence="5">DSM 26232</strain>
    </source>
</reference>
<accession>A0A8T4GZ34</accession>
<evidence type="ECO:0000256" key="2">
    <source>
        <dbReference type="ARBA" id="ARBA00022723"/>
    </source>
</evidence>
<dbReference type="EMBL" id="JAGGLC010000001">
    <property type="protein sequence ID" value="MBP1986378.1"/>
    <property type="molecule type" value="Genomic_DNA"/>
</dbReference>
<dbReference type="Gene3D" id="3.40.50.10310">
    <property type="entry name" value="Creatininase"/>
    <property type="match status" value="1"/>
</dbReference>
<evidence type="ECO:0000256" key="4">
    <source>
        <dbReference type="ARBA" id="ARBA00022833"/>
    </source>
</evidence>
<evidence type="ECO:0000256" key="1">
    <source>
        <dbReference type="ARBA" id="ARBA00001947"/>
    </source>
</evidence>
<dbReference type="GO" id="GO:0016811">
    <property type="term" value="F:hydrolase activity, acting on carbon-nitrogen (but not peptide) bonds, in linear amides"/>
    <property type="evidence" value="ECO:0007669"/>
    <property type="project" value="TreeGrafter"/>
</dbReference>
<keyword evidence="4" id="KW-0862">Zinc</keyword>
<dbReference type="PANTHER" id="PTHR35005">
    <property type="entry name" value="3-DEHYDRO-SCYLLO-INOSOSE HYDROLASE"/>
    <property type="match status" value="1"/>
</dbReference>
<organism evidence="5 6">
    <name type="scientific">Halolamina salifodinae</name>
    <dbReference type="NCBI Taxonomy" id="1202767"/>
    <lineage>
        <taxon>Archaea</taxon>
        <taxon>Methanobacteriati</taxon>
        <taxon>Methanobacteriota</taxon>
        <taxon>Stenosarchaea group</taxon>
        <taxon>Halobacteria</taxon>
        <taxon>Halobacteriales</taxon>
        <taxon>Haloferacaceae</taxon>
    </lineage>
</organism>
<dbReference type="EC" id="3.5.2.10" evidence="5"/>
<protein>
    <submittedName>
        <fullName evidence="5">Creatinine amidohydrolase</fullName>
        <ecNumber evidence="5">3.5.2.10</ecNumber>
    </submittedName>
</protein>
<dbReference type="InterPro" id="IPR003785">
    <property type="entry name" value="Creatininase/forma_Hydrolase"/>
</dbReference>
<keyword evidence="3 5" id="KW-0378">Hydrolase</keyword>
<name>A0A8T4GZ34_9EURY</name>
<dbReference type="AlphaFoldDB" id="A0A8T4GZ34"/>
<comment type="cofactor">
    <cofactor evidence="1">
        <name>Zn(2+)</name>
        <dbReference type="ChEBI" id="CHEBI:29105"/>
    </cofactor>
</comment>
<evidence type="ECO:0000313" key="5">
    <source>
        <dbReference type="EMBL" id="MBP1986378.1"/>
    </source>
</evidence>
<dbReference type="SUPFAM" id="SSF102215">
    <property type="entry name" value="Creatininase"/>
    <property type="match status" value="1"/>
</dbReference>
<dbReference type="GO" id="GO:0009231">
    <property type="term" value="P:riboflavin biosynthetic process"/>
    <property type="evidence" value="ECO:0007669"/>
    <property type="project" value="TreeGrafter"/>
</dbReference>
<comment type="caution">
    <text evidence="5">The sequence shown here is derived from an EMBL/GenBank/DDBJ whole genome shotgun (WGS) entry which is preliminary data.</text>
</comment>